<feature type="compositionally biased region" description="Basic residues" evidence="1">
    <location>
        <begin position="120"/>
        <end position="134"/>
    </location>
</feature>
<gene>
    <name evidence="2" type="ORF">CTEN210_00052</name>
</gene>
<comment type="caution">
    <text evidence="2">The sequence shown here is derived from an EMBL/GenBank/DDBJ whole genome shotgun (WGS) entry which is preliminary data.</text>
</comment>
<evidence type="ECO:0000256" key="1">
    <source>
        <dbReference type="SAM" id="MobiDB-lite"/>
    </source>
</evidence>
<organism evidence="2 3">
    <name type="scientific">Chaetoceros tenuissimus</name>
    <dbReference type="NCBI Taxonomy" id="426638"/>
    <lineage>
        <taxon>Eukaryota</taxon>
        <taxon>Sar</taxon>
        <taxon>Stramenopiles</taxon>
        <taxon>Ochrophyta</taxon>
        <taxon>Bacillariophyta</taxon>
        <taxon>Coscinodiscophyceae</taxon>
        <taxon>Chaetocerotophycidae</taxon>
        <taxon>Chaetocerotales</taxon>
        <taxon>Chaetocerotaceae</taxon>
        <taxon>Chaetoceros</taxon>
    </lineage>
</organism>
<reference evidence="2 3" key="1">
    <citation type="journal article" date="2021" name="Sci. Rep.">
        <title>The genome of the diatom Chaetoceros tenuissimus carries an ancient integrated fragment of an extant virus.</title>
        <authorList>
            <person name="Hongo Y."/>
            <person name="Kimura K."/>
            <person name="Takaki Y."/>
            <person name="Yoshida Y."/>
            <person name="Baba S."/>
            <person name="Kobayashi G."/>
            <person name="Nagasaki K."/>
            <person name="Hano T."/>
            <person name="Tomaru Y."/>
        </authorList>
    </citation>
    <scope>NUCLEOTIDE SEQUENCE [LARGE SCALE GENOMIC DNA]</scope>
    <source>
        <strain evidence="2 3">NIES-3715</strain>
    </source>
</reference>
<accession>A0AAD3GYR8</accession>
<keyword evidence="3" id="KW-1185">Reference proteome</keyword>
<feature type="region of interest" description="Disordered" evidence="1">
    <location>
        <begin position="111"/>
        <end position="139"/>
    </location>
</feature>
<protein>
    <submittedName>
        <fullName evidence="2">Uncharacterized protein</fullName>
    </submittedName>
</protein>
<evidence type="ECO:0000313" key="3">
    <source>
        <dbReference type="Proteomes" id="UP001054902"/>
    </source>
</evidence>
<sequence>MPNIQNHSQKYILTRNVYSRAESAKRDVEALYGITCQLADTKKRKISMKTKQSLQRDAKKHYIVATEKLTSAQEELSKVSGLGDLKHSHNIFKDEFGELQEDGTFAVQSLDFSSPAPKQSKAKHKRPQEKKRNKKESQVVVTPDFQKPTNGTAYRNPTSMCKALDIIPTPFRVRVKARMIRENFVHIKERTIREHFHNFRKGLQLPRLFGKGKTRVAYLKDVVTDVVEKKGATNGDGITVSPDDIAKSVQEVATSSRTVSRSTILRLINALKQIFEGRVKVRLKTESRQSAEISIRPLPALIHVVAGTHFIICENGIGDGSIESASDGAKLLYNLVSKYHDDAALQVVKPQLLFSTDDSAIFASKSLNNNDSNTWNISVQNRSASQKKNSSYFTSDRKNTGGGFKTGLTMRYTQTMNGTGHSAPIFLQLLHLNERQLPSEKCPDGIVLLQFPGLCIGSSQDVRNENEGYLVCVRQGTEESKIYDIYHRTVLIPHVKMLRQKLGMKCDRNIPNEFTAVSYMDGGIPQLMNTTTDEMTRLYNRLKITANKHNPARSSVEQPCDVTDTFRSQRKLVQTKFTQQFNMKENEMKVKTFKSVLELAEENYGLDLLGMKNDVVEFLICFSEAFGQSAKRESLIEGMVKVGFIDNKENKWPDLNALLATCGREVPKEMVELIDESFVELQDEWQEKGFVSEAKFDELGFPVDIYDDENRRVNRDTESESRQRAKTLNHSWQIQQRLRIKEAIQEKVDRKNMQLRTKARQYVEKNEVAAQYISRIIMDLRTNEKTAASIQANDTNSLKKHWKALCKANSDSNIVLINFAETDDISDTVLNIVLDVLTKDILLSFGVVRDYSFDDISKIKRLPTKKSEVVAYVKQLLKKPQILWRCSSHQSSSKDAI</sequence>
<dbReference type="AlphaFoldDB" id="A0AAD3GYR8"/>
<name>A0AAD3GYR8_9STRA</name>
<dbReference type="Proteomes" id="UP001054902">
    <property type="component" value="Unassembled WGS sequence"/>
</dbReference>
<proteinExistence type="predicted"/>
<dbReference type="EMBL" id="BLLK01000012">
    <property type="protein sequence ID" value="GFH43579.1"/>
    <property type="molecule type" value="Genomic_DNA"/>
</dbReference>
<evidence type="ECO:0000313" key="2">
    <source>
        <dbReference type="EMBL" id="GFH43579.1"/>
    </source>
</evidence>